<sequence length="122" mass="14379">MRAVKSANTAPELAARKLLFSLGYRYRLHRKDLPGSPDIVFAGRRKVIFVHGCFWHGHDCKRGARAPRTNAEYWRSKITRNIERDRRNAAALRDQGWRALTLWECEIRDRDKLTTILRDFLE</sequence>
<gene>
    <name evidence="7" type="primary">vsr</name>
    <name evidence="7" type="ORF">J2D73_07220</name>
</gene>
<dbReference type="NCBIfam" id="TIGR00632">
    <property type="entry name" value="vsr"/>
    <property type="match status" value="1"/>
</dbReference>
<keyword evidence="8" id="KW-1185">Reference proteome</keyword>
<evidence type="ECO:0000256" key="3">
    <source>
        <dbReference type="ARBA" id="ARBA00022763"/>
    </source>
</evidence>
<keyword evidence="5" id="KW-0234">DNA repair</keyword>
<dbReference type="InterPro" id="IPR004603">
    <property type="entry name" value="DNA_mismatch_endonuc_vsr"/>
</dbReference>
<keyword evidence="4" id="KW-0378">Hydrolase</keyword>
<comment type="caution">
    <text evidence="7">The sequence shown here is derived from an EMBL/GenBank/DDBJ whole genome shotgun (WGS) entry which is preliminary data.</text>
</comment>
<name>A0ABS3LUJ8_9PROT</name>
<dbReference type="SUPFAM" id="SSF52980">
    <property type="entry name" value="Restriction endonuclease-like"/>
    <property type="match status" value="1"/>
</dbReference>
<evidence type="ECO:0000256" key="4">
    <source>
        <dbReference type="ARBA" id="ARBA00022801"/>
    </source>
</evidence>
<dbReference type="InterPro" id="IPR011335">
    <property type="entry name" value="Restrct_endonuc-II-like"/>
</dbReference>
<keyword evidence="1" id="KW-0540">Nuclease</keyword>
<dbReference type="CDD" id="cd00221">
    <property type="entry name" value="Vsr"/>
    <property type="match status" value="1"/>
</dbReference>
<reference evidence="7 8" key="1">
    <citation type="submission" date="2021-03" db="EMBL/GenBank/DDBJ databases">
        <title>The complete genome sequence of Acetobacter sacchari TBRC 11175.</title>
        <authorList>
            <person name="Charoenyingcharoen P."/>
            <person name="Yukphan P."/>
        </authorList>
    </citation>
    <scope>NUCLEOTIDE SEQUENCE [LARGE SCALE GENOMIC DNA]</scope>
    <source>
        <strain evidence="7 8">TBRC 11175</strain>
    </source>
</reference>
<evidence type="ECO:0000256" key="2">
    <source>
        <dbReference type="ARBA" id="ARBA00022759"/>
    </source>
</evidence>
<comment type="similarity">
    <text evidence="6">Belongs to the Vsr family.</text>
</comment>
<dbReference type="Proteomes" id="UP000664771">
    <property type="component" value="Unassembled WGS sequence"/>
</dbReference>
<evidence type="ECO:0000256" key="5">
    <source>
        <dbReference type="ARBA" id="ARBA00023204"/>
    </source>
</evidence>
<evidence type="ECO:0000256" key="1">
    <source>
        <dbReference type="ARBA" id="ARBA00022722"/>
    </source>
</evidence>
<evidence type="ECO:0000313" key="8">
    <source>
        <dbReference type="Proteomes" id="UP000664771"/>
    </source>
</evidence>
<dbReference type="Gene3D" id="3.40.960.10">
    <property type="entry name" value="VSR Endonuclease"/>
    <property type="match status" value="1"/>
</dbReference>
<proteinExistence type="inferred from homology"/>
<accession>A0ABS3LUJ8</accession>
<dbReference type="GO" id="GO:0004519">
    <property type="term" value="F:endonuclease activity"/>
    <property type="evidence" value="ECO:0007669"/>
    <property type="project" value="UniProtKB-KW"/>
</dbReference>
<dbReference type="Pfam" id="PF03852">
    <property type="entry name" value="Vsr"/>
    <property type="match status" value="1"/>
</dbReference>
<evidence type="ECO:0000313" key="7">
    <source>
        <dbReference type="EMBL" id="MBO1359587.1"/>
    </source>
</evidence>
<dbReference type="EMBL" id="JAFVMF010000006">
    <property type="protein sequence ID" value="MBO1359587.1"/>
    <property type="molecule type" value="Genomic_DNA"/>
</dbReference>
<organism evidence="7 8">
    <name type="scientific">Acetobacter sacchari</name>
    <dbReference type="NCBI Taxonomy" id="2661687"/>
    <lineage>
        <taxon>Bacteria</taxon>
        <taxon>Pseudomonadati</taxon>
        <taxon>Pseudomonadota</taxon>
        <taxon>Alphaproteobacteria</taxon>
        <taxon>Acetobacterales</taxon>
        <taxon>Acetobacteraceae</taxon>
        <taxon>Acetobacter</taxon>
    </lineage>
</organism>
<keyword evidence="3" id="KW-0227">DNA damage</keyword>
<evidence type="ECO:0000256" key="6">
    <source>
        <dbReference type="ARBA" id="ARBA00029466"/>
    </source>
</evidence>
<keyword evidence="2 7" id="KW-0255">Endonuclease</keyword>
<dbReference type="PIRSF" id="PIRSF018267">
    <property type="entry name" value="VSR_endonuc"/>
    <property type="match status" value="1"/>
</dbReference>
<protein>
    <submittedName>
        <fullName evidence="7">DNA mismatch endonuclease Vsr</fullName>
    </submittedName>
</protein>